<evidence type="ECO:0000256" key="1">
    <source>
        <dbReference type="SAM" id="Phobius"/>
    </source>
</evidence>
<reference evidence="2" key="1">
    <citation type="submission" date="2018-02" db="EMBL/GenBank/DDBJ databases">
        <title>Rhizophora mucronata_Transcriptome.</title>
        <authorList>
            <person name="Meera S.P."/>
            <person name="Sreeshan A."/>
            <person name="Augustine A."/>
        </authorList>
    </citation>
    <scope>NUCLEOTIDE SEQUENCE</scope>
    <source>
        <tissue evidence="2">Leaf</tissue>
    </source>
</reference>
<name>A0A2P2N9C9_RHIMU</name>
<accession>A0A2P2N9C9</accession>
<keyword evidence="1" id="KW-1133">Transmembrane helix</keyword>
<keyword evidence="1" id="KW-0472">Membrane</keyword>
<feature type="transmembrane region" description="Helical" evidence="1">
    <location>
        <begin position="14"/>
        <end position="33"/>
    </location>
</feature>
<dbReference type="EMBL" id="GGEC01058599">
    <property type="protein sequence ID" value="MBX39083.1"/>
    <property type="molecule type" value="Transcribed_RNA"/>
</dbReference>
<proteinExistence type="predicted"/>
<evidence type="ECO:0000313" key="2">
    <source>
        <dbReference type="EMBL" id="MBX39083.1"/>
    </source>
</evidence>
<keyword evidence="1" id="KW-0812">Transmembrane</keyword>
<dbReference type="AlphaFoldDB" id="A0A2P2N9C9"/>
<organism evidence="2">
    <name type="scientific">Rhizophora mucronata</name>
    <name type="common">Asiatic mangrove</name>
    <dbReference type="NCBI Taxonomy" id="61149"/>
    <lineage>
        <taxon>Eukaryota</taxon>
        <taxon>Viridiplantae</taxon>
        <taxon>Streptophyta</taxon>
        <taxon>Embryophyta</taxon>
        <taxon>Tracheophyta</taxon>
        <taxon>Spermatophyta</taxon>
        <taxon>Magnoliopsida</taxon>
        <taxon>eudicotyledons</taxon>
        <taxon>Gunneridae</taxon>
        <taxon>Pentapetalae</taxon>
        <taxon>rosids</taxon>
        <taxon>fabids</taxon>
        <taxon>Malpighiales</taxon>
        <taxon>Rhizophoraceae</taxon>
        <taxon>Rhizophora</taxon>
    </lineage>
</organism>
<protein>
    <submittedName>
        <fullName evidence="2">Uncharacterized protein</fullName>
    </submittedName>
</protein>
<sequence>MAHGRLSTMDVLEKIHQCLLYIFGLFVLMFEYVRRALKLLKPARIGPSLT</sequence>